<feature type="region of interest" description="Disordered" evidence="1">
    <location>
        <begin position="1"/>
        <end position="70"/>
    </location>
</feature>
<evidence type="ECO:0000256" key="1">
    <source>
        <dbReference type="SAM" id="MobiDB-lite"/>
    </source>
</evidence>
<dbReference type="Gene3D" id="6.10.140.340">
    <property type="match status" value="1"/>
</dbReference>
<dbReference type="AlphaFoldDB" id="A0AAW1HKK5"/>
<feature type="compositionally biased region" description="Basic and acidic residues" evidence="1">
    <location>
        <begin position="944"/>
        <end position="971"/>
    </location>
</feature>
<feature type="compositionally biased region" description="Basic and acidic residues" evidence="1">
    <location>
        <begin position="873"/>
        <end position="889"/>
    </location>
</feature>
<feature type="region of interest" description="Disordered" evidence="1">
    <location>
        <begin position="641"/>
        <end position="889"/>
    </location>
</feature>
<feature type="compositionally biased region" description="Polar residues" evidence="1">
    <location>
        <begin position="924"/>
        <end position="941"/>
    </location>
</feature>
<feature type="compositionally biased region" description="Low complexity" evidence="1">
    <location>
        <begin position="716"/>
        <end position="728"/>
    </location>
</feature>
<dbReference type="PANTHER" id="PTHR38372:SF2">
    <property type="entry name" value="DENTIN SIALOPHOSPHOPROTEIN-LIKE PROTEIN"/>
    <property type="match status" value="1"/>
</dbReference>
<feature type="compositionally biased region" description="Basic residues" evidence="1">
    <location>
        <begin position="1040"/>
        <end position="1049"/>
    </location>
</feature>
<comment type="caution">
    <text evidence="3">The sequence shown here is derived from an EMBL/GenBank/DDBJ whole genome shotgun (WGS) entry which is preliminary data.</text>
</comment>
<feature type="compositionally biased region" description="Basic residues" evidence="1">
    <location>
        <begin position="22"/>
        <end position="35"/>
    </location>
</feature>
<reference evidence="3" key="1">
    <citation type="submission" date="2024-03" db="EMBL/GenBank/DDBJ databases">
        <title>WGS assembly of Saponaria officinalis var. Norfolk2.</title>
        <authorList>
            <person name="Jenkins J."/>
            <person name="Shu S."/>
            <person name="Grimwood J."/>
            <person name="Barry K."/>
            <person name="Goodstein D."/>
            <person name="Schmutz J."/>
            <person name="Leebens-Mack J."/>
            <person name="Osbourn A."/>
        </authorList>
    </citation>
    <scope>NUCLEOTIDE SEQUENCE [LARGE SCALE GENOMIC DNA]</scope>
    <source>
        <strain evidence="3">JIC</strain>
    </source>
</reference>
<feature type="compositionally biased region" description="Low complexity" evidence="1">
    <location>
        <begin position="475"/>
        <end position="515"/>
    </location>
</feature>
<organism evidence="3 4">
    <name type="scientific">Saponaria officinalis</name>
    <name type="common">Common soapwort</name>
    <name type="synonym">Lychnis saponaria</name>
    <dbReference type="NCBI Taxonomy" id="3572"/>
    <lineage>
        <taxon>Eukaryota</taxon>
        <taxon>Viridiplantae</taxon>
        <taxon>Streptophyta</taxon>
        <taxon>Embryophyta</taxon>
        <taxon>Tracheophyta</taxon>
        <taxon>Spermatophyta</taxon>
        <taxon>Magnoliopsida</taxon>
        <taxon>eudicotyledons</taxon>
        <taxon>Gunneridae</taxon>
        <taxon>Pentapetalae</taxon>
        <taxon>Caryophyllales</taxon>
        <taxon>Caryophyllaceae</taxon>
        <taxon>Caryophylleae</taxon>
        <taxon>Saponaria</taxon>
    </lineage>
</organism>
<feature type="region of interest" description="Disordered" evidence="1">
    <location>
        <begin position="1007"/>
        <end position="1090"/>
    </location>
</feature>
<keyword evidence="4" id="KW-1185">Reference proteome</keyword>
<feature type="compositionally biased region" description="Acidic residues" evidence="1">
    <location>
        <begin position="529"/>
        <end position="539"/>
    </location>
</feature>
<protein>
    <recommendedName>
        <fullName evidence="2">OCEL domain-containing protein</fullName>
    </recommendedName>
</protein>
<dbReference type="EMBL" id="JBDFQZ010000011">
    <property type="protein sequence ID" value="KAK9676882.1"/>
    <property type="molecule type" value="Genomic_DNA"/>
</dbReference>
<sequence>MYSGSHKFGRGGARGGGGGSGSKRKSFPPPPHRHPTPSSASRLSLGGGGTNSIHRTPPPPPPPQSADESFRLIGGEPLSLAAIIRLVPDLVPEIKRVEAQGGVVRIKFDSNPKNSGNVIDVGGKEYHFTWVNEKDCDIYEERQGGEDGNGLLVETGYAWRKLTTQRVLDESAKNQVKKSTLESQQIHKSRTTKVLDPGNPSMKSQMKELAAAEASPWKHKQKKDFHFKKKNSEPPQAVSPAKPAHRPVLSSITSAKGRHSNSPVPSPQNQYNSLASPSVRGNAAESRTIYDHPTTEGRAKENFGSPDIILSPQVLASMHEEAPHMDSQGARPSDLQLFLITLLKDNSKGMSLKALEKAAGGLTSSSARRIEPILKKIATYEPPGRYILKPEVELGNMKSSPEDNHQKQFVPMNIYDGVPVPESRLAGKSPADDMEEQEPLNNSYVGKPNKVENFDPSQHLTDLFGDDEPPDHNEAQAVSSSNSDSDTDSASSDSGTNSASRSRSQSPAGSVSGSDSEADSLSNSKETSDVEVDIMSEDDKEPKKLQDKGHELSAKLMPWSMPEARVDENNGDQDGYASEEVDIENDFLGDNEAELATTSHDRSIPTESIRIVSHDHDQQQTYGVTDAVSEREYVDKFKRERSGSILNSENKSKRGANTVHMEQNTDNIKRLKGRSLAQSSASVSGHMRSHTLESPQTPPDMRHVDHRDSHRLQQSNRLNGNDNANGNIGEDRGYNYHVPGKFNAESLQSGIRPPLRSNTRNTDKSAKNPLNFGLDANDQEMDARAQDNNLKQGDAEFLGGQDEDRISNEKGNGKLKESPFDQKSSMRPDPLSKHHSARSKKSYDASTRKHPGLSVKDTDSAAFDKSPSKARRLQRELSELEMGEFREPLTEELEISKKQFDRAGSFKQSEGKLGTGSRNADLKANNSDQTTLDLVNESSPNLREVPRKPDNLSKRRSSEPYAEDSGRHQRDIQSQQQQSMGVRAEAESVSNKVADLNKLANGEAFANQGANVEGYGETQRKMNGNAPREDSEKEPDSHKSKGSKPRKSKAMRDGGEKRRDVSVGRMDKRKRSEPSSDESASYSKYEKDEPELKEPIKGFSQYKEYVQEYRDKYDSYCSLNRILENYRDEFQKLGLDLESAKGRDMERYYGILAQLRESYRQCGTRHKRLKKIFIVLHEELKNLKQRIKDFAADYTRD</sequence>
<dbReference type="Pfam" id="PF07303">
    <property type="entry name" value="Occludin_ELL"/>
    <property type="match status" value="1"/>
</dbReference>
<dbReference type="InterPro" id="IPR010844">
    <property type="entry name" value="Occludin_ELL"/>
</dbReference>
<feature type="compositionally biased region" description="Basic and acidic residues" evidence="1">
    <location>
        <begin position="1050"/>
        <end position="1074"/>
    </location>
</feature>
<name>A0AAW1HKK5_SAPOF</name>
<dbReference type="SUPFAM" id="SSF144292">
    <property type="entry name" value="occludin/ELL-like"/>
    <property type="match status" value="1"/>
</dbReference>
<feature type="compositionally biased region" description="Basic residues" evidence="1">
    <location>
        <begin position="217"/>
        <end position="229"/>
    </location>
</feature>
<feature type="compositionally biased region" description="Polar residues" evidence="1">
    <location>
        <begin position="250"/>
        <end position="276"/>
    </location>
</feature>
<feature type="region of interest" description="Disordered" evidence="1">
    <location>
        <begin position="418"/>
        <end position="576"/>
    </location>
</feature>
<feature type="compositionally biased region" description="Gly residues" evidence="1">
    <location>
        <begin position="10"/>
        <end position="21"/>
    </location>
</feature>
<feature type="compositionally biased region" description="Basic and acidic residues" evidence="1">
    <location>
        <begin position="1027"/>
        <end position="1039"/>
    </location>
</feature>
<feature type="region of interest" description="Disordered" evidence="1">
    <location>
        <begin position="901"/>
        <end position="989"/>
    </location>
</feature>
<dbReference type="PANTHER" id="PTHR38372">
    <property type="entry name" value="DENTIN SIALOPHOSPHOPROTEIN-LIKE PROTEIN"/>
    <property type="match status" value="1"/>
</dbReference>
<feature type="compositionally biased region" description="Basic and acidic residues" evidence="1">
    <location>
        <begin position="540"/>
        <end position="553"/>
    </location>
</feature>
<feature type="region of interest" description="Disordered" evidence="1">
    <location>
        <begin position="173"/>
        <end position="283"/>
    </location>
</feature>
<gene>
    <name evidence="3" type="ORF">RND81_11G107500</name>
</gene>
<feature type="domain" description="OCEL" evidence="2">
    <location>
        <begin position="1087"/>
        <end position="1195"/>
    </location>
</feature>
<feature type="compositionally biased region" description="Basic and acidic residues" evidence="1">
    <location>
        <begin position="802"/>
        <end position="832"/>
    </location>
</feature>
<evidence type="ECO:0000313" key="3">
    <source>
        <dbReference type="EMBL" id="KAK9676882.1"/>
    </source>
</evidence>
<evidence type="ECO:0000259" key="2">
    <source>
        <dbReference type="PROSITE" id="PS51980"/>
    </source>
</evidence>
<proteinExistence type="predicted"/>
<evidence type="ECO:0000313" key="4">
    <source>
        <dbReference type="Proteomes" id="UP001443914"/>
    </source>
</evidence>
<accession>A0AAW1HKK5</accession>
<feature type="compositionally biased region" description="Basic and acidic residues" evidence="1">
    <location>
        <begin position="700"/>
        <end position="711"/>
    </location>
</feature>
<dbReference type="PROSITE" id="PS51980">
    <property type="entry name" value="OCEL"/>
    <property type="match status" value="1"/>
</dbReference>
<dbReference type="Proteomes" id="UP001443914">
    <property type="component" value="Unassembled WGS sequence"/>
</dbReference>
<feature type="compositionally biased region" description="Polar residues" evidence="1">
    <location>
        <begin position="173"/>
        <end position="186"/>
    </location>
</feature>